<feature type="chain" id="PRO_5042950854" evidence="1">
    <location>
        <begin position="21"/>
        <end position="332"/>
    </location>
</feature>
<reference evidence="2" key="1">
    <citation type="journal article" date="2022" name="bioRxiv">
        <title>Deciphering the potential niche of two novel black yeast fungi from a biological soil crust based on their genomes, phenotypes, and melanin regulation.</title>
        <authorList>
            <consortium name="DOE Joint Genome Institute"/>
            <person name="Carr E.C."/>
            <person name="Barton Q."/>
            <person name="Grambo S."/>
            <person name="Sullivan M."/>
            <person name="Renfro C.M."/>
            <person name="Kuo A."/>
            <person name="Pangilinan J."/>
            <person name="Lipzen A."/>
            <person name="Keymanesh K."/>
            <person name="Savage E."/>
            <person name="Barry K."/>
            <person name="Grigoriev I.V."/>
            <person name="Riekhof W.R."/>
            <person name="Harris S.S."/>
        </authorList>
    </citation>
    <scope>NUCLEOTIDE SEQUENCE</scope>
    <source>
        <strain evidence="2">JF 03-4F</strain>
    </source>
</reference>
<dbReference type="AlphaFoldDB" id="A0AAN6IHF8"/>
<sequence>MLAFYLLSLPLALAVVAVSAAAVATTKGCNRQCLTNMVDEILTSMVAHNPDILPLADLYKATENSHPAALTMMHSWRTIVSAGEPSLLAIDVNNGSAYFALDINEGDPYAPNILRGRIVVFNDTLTEIELFIHRSRGDHGFSFSPEQLANNSAVVMDVPSNATLPTREELMTISKGLFNGADYENNLTIADSCQFTEIGWLVPNDHGPYGNGTSYGPAGCEIGWTDGPFDTNARVGLVIDEQLGLVVQSGMIPGVVYAYRNLSAFIPDAFPGGQNQSVQWTKDYLGDYPLLYAFGSTGETMEVLQYYNGALQAIQINVFMNPPNATSAWLSM</sequence>
<evidence type="ECO:0000313" key="3">
    <source>
        <dbReference type="Proteomes" id="UP001203852"/>
    </source>
</evidence>
<evidence type="ECO:0000313" key="2">
    <source>
        <dbReference type="EMBL" id="KAI1615474.1"/>
    </source>
</evidence>
<keyword evidence="3" id="KW-1185">Reference proteome</keyword>
<proteinExistence type="predicted"/>
<name>A0AAN6IHF8_9EURO</name>
<gene>
    <name evidence="2" type="ORF">EDD36DRAFT_189882</name>
</gene>
<accession>A0AAN6IHF8</accession>
<keyword evidence="1" id="KW-0732">Signal</keyword>
<evidence type="ECO:0000256" key="1">
    <source>
        <dbReference type="SAM" id="SignalP"/>
    </source>
</evidence>
<dbReference type="EMBL" id="MU404352">
    <property type="protein sequence ID" value="KAI1615474.1"/>
    <property type="molecule type" value="Genomic_DNA"/>
</dbReference>
<organism evidence="2 3">
    <name type="scientific">Exophiala viscosa</name>
    <dbReference type="NCBI Taxonomy" id="2486360"/>
    <lineage>
        <taxon>Eukaryota</taxon>
        <taxon>Fungi</taxon>
        <taxon>Dikarya</taxon>
        <taxon>Ascomycota</taxon>
        <taxon>Pezizomycotina</taxon>
        <taxon>Eurotiomycetes</taxon>
        <taxon>Chaetothyriomycetidae</taxon>
        <taxon>Chaetothyriales</taxon>
        <taxon>Herpotrichiellaceae</taxon>
        <taxon>Exophiala</taxon>
    </lineage>
</organism>
<protein>
    <submittedName>
        <fullName evidence="2">Uncharacterized protein</fullName>
    </submittedName>
</protein>
<feature type="signal peptide" evidence="1">
    <location>
        <begin position="1"/>
        <end position="20"/>
    </location>
</feature>
<comment type="caution">
    <text evidence="2">The sequence shown here is derived from an EMBL/GenBank/DDBJ whole genome shotgun (WGS) entry which is preliminary data.</text>
</comment>
<dbReference type="Proteomes" id="UP001203852">
    <property type="component" value="Unassembled WGS sequence"/>
</dbReference>